<dbReference type="Proteomes" id="UP000515947">
    <property type="component" value="Chromosome"/>
</dbReference>
<evidence type="ECO:0000256" key="1">
    <source>
        <dbReference type="SAM" id="MobiDB-lite"/>
    </source>
</evidence>
<keyword evidence="2" id="KW-0472">Membrane</keyword>
<evidence type="ECO:0000256" key="2">
    <source>
        <dbReference type="SAM" id="Phobius"/>
    </source>
</evidence>
<keyword evidence="2" id="KW-0812">Transmembrane</keyword>
<evidence type="ECO:0000313" key="4">
    <source>
        <dbReference type="Proteomes" id="UP000515947"/>
    </source>
</evidence>
<keyword evidence="2" id="KW-1133">Transmembrane helix</keyword>
<feature type="region of interest" description="Disordered" evidence="1">
    <location>
        <begin position="122"/>
        <end position="145"/>
    </location>
</feature>
<dbReference type="InterPro" id="IPR046151">
    <property type="entry name" value="DUF6153"/>
</dbReference>
<keyword evidence="4" id="KW-1185">Reference proteome</keyword>
<proteinExistence type="predicted"/>
<feature type="transmembrane region" description="Helical" evidence="2">
    <location>
        <begin position="93"/>
        <end position="111"/>
    </location>
</feature>
<evidence type="ECO:0000313" key="3">
    <source>
        <dbReference type="EMBL" id="QNN53442.1"/>
    </source>
</evidence>
<accession>A0A7G9RCW7</accession>
<dbReference type="Pfam" id="PF19650">
    <property type="entry name" value="DUF6153"/>
    <property type="match status" value="1"/>
</dbReference>
<name>A0A7G9RCW7_9ACTN</name>
<sequence>MTSPTRQRRRPPNGVGLLLLFVVLGGVFGMHALGTHGVAGSHSGGMTHVASTSASTMGEGSPMMRHADLVRPSTDRTAFSASPSAGQPAGDSSTVMLMCVAVLVASVLLLVRRARRVGLVGLLPRGPTAGPRSSTRGRDRDPPSLALLSVRRC</sequence>
<dbReference type="AlphaFoldDB" id="A0A7G9RCW7"/>
<protein>
    <submittedName>
        <fullName evidence="3">Uncharacterized protein</fullName>
    </submittedName>
</protein>
<reference evidence="3 4" key="1">
    <citation type="submission" date="2020-08" db="EMBL/GenBank/DDBJ databases">
        <title>Genome sequence of Nocardioides mesophilus KACC 16243T.</title>
        <authorList>
            <person name="Hyun D.-W."/>
            <person name="Bae J.-W."/>
        </authorList>
    </citation>
    <scope>NUCLEOTIDE SEQUENCE [LARGE SCALE GENOMIC DNA]</scope>
    <source>
        <strain evidence="3 4">KACC 16243</strain>
    </source>
</reference>
<dbReference type="KEGG" id="nmes:H9L09_03040"/>
<organism evidence="3 4">
    <name type="scientific">Nocardioides mesophilus</name>
    <dbReference type="NCBI Taxonomy" id="433659"/>
    <lineage>
        <taxon>Bacteria</taxon>
        <taxon>Bacillati</taxon>
        <taxon>Actinomycetota</taxon>
        <taxon>Actinomycetes</taxon>
        <taxon>Propionibacteriales</taxon>
        <taxon>Nocardioidaceae</taxon>
        <taxon>Nocardioides</taxon>
    </lineage>
</organism>
<gene>
    <name evidence="3" type="ORF">H9L09_03040</name>
</gene>
<dbReference type="RefSeq" id="WP_187579284.1">
    <property type="nucleotide sequence ID" value="NZ_CP060713.1"/>
</dbReference>
<dbReference type="EMBL" id="CP060713">
    <property type="protein sequence ID" value="QNN53442.1"/>
    <property type="molecule type" value="Genomic_DNA"/>
</dbReference>